<keyword evidence="4 7" id="KW-0560">Oxidoreductase</keyword>
<dbReference type="PANTHER" id="PTHR24287:SF19">
    <property type="entry name" value="CYTOCHROME P450"/>
    <property type="match status" value="1"/>
</dbReference>
<proteinExistence type="inferred from homology"/>
<accession>A0A6A6SN08</accession>
<comment type="similarity">
    <text evidence="2 7">Belongs to the cytochrome P450 family.</text>
</comment>
<dbReference type="Gene3D" id="1.10.630.10">
    <property type="entry name" value="Cytochrome P450"/>
    <property type="match status" value="2"/>
</dbReference>
<evidence type="ECO:0000256" key="1">
    <source>
        <dbReference type="ARBA" id="ARBA00001971"/>
    </source>
</evidence>
<evidence type="ECO:0000256" key="2">
    <source>
        <dbReference type="ARBA" id="ARBA00010617"/>
    </source>
</evidence>
<name>A0A6A6SN08_9PLEO</name>
<keyword evidence="7" id="KW-0349">Heme</keyword>
<dbReference type="EMBL" id="MU004512">
    <property type="protein sequence ID" value="KAF2648990.1"/>
    <property type="molecule type" value="Genomic_DNA"/>
</dbReference>
<keyword evidence="9" id="KW-1185">Reference proteome</keyword>
<sequence>MVSSNLEQLSLPYAWLFVKAIALFWALRAGYPLRRYGCEEVPSYPHREPFLGLDLFILYMKAFGEKGFLRLNQSLFETYGKTFKTNVLGATIIKTMDPEITKCVHATHFDYFGVENIRASPVKNLWGDGITMVDGDKWVNRRALIKPSFDAVHIANVDDRGLGDHVHRLMKLLPSDGSAVDLMPLFKRLSLDTASEFIFGKSMDALSSPDAHQEFLENYFYAQRGTAIRLMLGKRFVFLHRDKKWWQSCDIVNAFLDERVDEALGRLKFGATRPSEAGKGRLRLVDEMAKMTQDRSTLRFQLQNVFTPAHDGAAVTLSNAFFHLSRHPARQCIKSVVLPSGGGKDGKAPLYVRDGDIIEMNFRCTERDMDFWGADAEQFSPERWETIRPTWEYTPFGGGPRVCPAMRLVFTEVAYTMVEMLRKFGGVESRDDRDWTEEMRTTFQNANGAVVALFPAHDA</sequence>
<dbReference type="GO" id="GO:0020037">
    <property type="term" value="F:heme binding"/>
    <property type="evidence" value="ECO:0007669"/>
    <property type="project" value="InterPro"/>
</dbReference>
<dbReference type="PANTHER" id="PTHR24287">
    <property type="entry name" value="P450, PUTATIVE (EUROFUNG)-RELATED"/>
    <property type="match status" value="1"/>
</dbReference>
<gene>
    <name evidence="8" type="ORF">K491DRAFT_708406</name>
</gene>
<dbReference type="SUPFAM" id="SSF48264">
    <property type="entry name" value="Cytochrome P450"/>
    <property type="match status" value="1"/>
</dbReference>
<reference evidence="8" key="1">
    <citation type="journal article" date="2020" name="Stud. Mycol.">
        <title>101 Dothideomycetes genomes: a test case for predicting lifestyles and emergence of pathogens.</title>
        <authorList>
            <person name="Haridas S."/>
            <person name="Albert R."/>
            <person name="Binder M."/>
            <person name="Bloem J."/>
            <person name="Labutti K."/>
            <person name="Salamov A."/>
            <person name="Andreopoulos B."/>
            <person name="Baker S."/>
            <person name="Barry K."/>
            <person name="Bills G."/>
            <person name="Bluhm B."/>
            <person name="Cannon C."/>
            <person name="Castanera R."/>
            <person name="Culley D."/>
            <person name="Daum C."/>
            <person name="Ezra D."/>
            <person name="Gonzalez J."/>
            <person name="Henrissat B."/>
            <person name="Kuo A."/>
            <person name="Liang C."/>
            <person name="Lipzen A."/>
            <person name="Lutzoni F."/>
            <person name="Magnuson J."/>
            <person name="Mondo S."/>
            <person name="Nolan M."/>
            <person name="Ohm R."/>
            <person name="Pangilinan J."/>
            <person name="Park H.-J."/>
            <person name="Ramirez L."/>
            <person name="Alfaro M."/>
            <person name="Sun H."/>
            <person name="Tritt A."/>
            <person name="Yoshinaga Y."/>
            <person name="Zwiers L.-H."/>
            <person name="Turgeon B."/>
            <person name="Goodwin S."/>
            <person name="Spatafora J."/>
            <person name="Crous P."/>
            <person name="Grigoriev I."/>
        </authorList>
    </citation>
    <scope>NUCLEOTIDE SEQUENCE</scope>
    <source>
        <strain evidence="8">CBS 122681</strain>
    </source>
</reference>
<dbReference type="PROSITE" id="PS00086">
    <property type="entry name" value="CYTOCHROME_P450"/>
    <property type="match status" value="1"/>
</dbReference>
<dbReference type="InterPro" id="IPR001128">
    <property type="entry name" value="Cyt_P450"/>
</dbReference>
<comment type="cofactor">
    <cofactor evidence="1">
        <name>heme</name>
        <dbReference type="ChEBI" id="CHEBI:30413"/>
    </cofactor>
</comment>
<dbReference type="GO" id="GO:0004497">
    <property type="term" value="F:monooxygenase activity"/>
    <property type="evidence" value="ECO:0007669"/>
    <property type="project" value="UniProtKB-KW"/>
</dbReference>
<organism evidence="8 9">
    <name type="scientific">Lophiostoma macrostomum CBS 122681</name>
    <dbReference type="NCBI Taxonomy" id="1314788"/>
    <lineage>
        <taxon>Eukaryota</taxon>
        <taxon>Fungi</taxon>
        <taxon>Dikarya</taxon>
        <taxon>Ascomycota</taxon>
        <taxon>Pezizomycotina</taxon>
        <taxon>Dothideomycetes</taxon>
        <taxon>Pleosporomycetidae</taxon>
        <taxon>Pleosporales</taxon>
        <taxon>Lophiostomataceae</taxon>
        <taxon>Lophiostoma</taxon>
    </lineage>
</organism>
<dbReference type="OrthoDB" id="1470350at2759"/>
<dbReference type="InterPro" id="IPR036396">
    <property type="entry name" value="Cyt_P450_sf"/>
</dbReference>
<evidence type="ECO:0000256" key="6">
    <source>
        <dbReference type="ARBA" id="ARBA00023033"/>
    </source>
</evidence>
<dbReference type="AlphaFoldDB" id="A0A6A6SN08"/>
<dbReference type="Proteomes" id="UP000799324">
    <property type="component" value="Unassembled WGS sequence"/>
</dbReference>
<dbReference type="InterPro" id="IPR017972">
    <property type="entry name" value="Cyt_P450_CS"/>
</dbReference>
<keyword evidence="5 7" id="KW-0408">Iron</keyword>
<dbReference type="GO" id="GO:0016705">
    <property type="term" value="F:oxidoreductase activity, acting on paired donors, with incorporation or reduction of molecular oxygen"/>
    <property type="evidence" value="ECO:0007669"/>
    <property type="project" value="InterPro"/>
</dbReference>
<evidence type="ECO:0000256" key="3">
    <source>
        <dbReference type="ARBA" id="ARBA00022723"/>
    </source>
</evidence>
<keyword evidence="6 7" id="KW-0503">Monooxygenase</keyword>
<evidence type="ECO:0000256" key="5">
    <source>
        <dbReference type="ARBA" id="ARBA00023004"/>
    </source>
</evidence>
<evidence type="ECO:0000256" key="7">
    <source>
        <dbReference type="RuleBase" id="RU000461"/>
    </source>
</evidence>
<dbReference type="InterPro" id="IPR047146">
    <property type="entry name" value="Cyt_P450_E_CYP52_fungi"/>
</dbReference>
<dbReference type="Pfam" id="PF00067">
    <property type="entry name" value="p450"/>
    <property type="match status" value="2"/>
</dbReference>
<evidence type="ECO:0000313" key="8">
    <source>
        <dbReference type="EMBL" id="KAF2648990.1"/>
    </source>
</evidence>
<dbReference type="GO" id="GO:0005506">
    <property type="term" value="F:iron ion binding"/>
    <property type="evidence" value="ECO:0007669"/>
    <property type="project" value="InterPro"/>
</dbReference>
<keyword evidence="3 7" id="KW-0479">Metal-binding</keyword>
<evidence type="ECO:0000256" key="4">
    <source>
        <dbReference type="ARBA" id="ARBA00023002"/>
    </source>
</evidence>
<evidence type="ECO:0000313" key="9">
    <source>
        <dbReference type="Proteomes" id="UP000799324"/>
    </source>
</evidence>
<protein>
    <submittedName>
        <fullName evidence="8">Cytochrome P450</fullName>
    </submittedName>
</protein>